<feature type="compositionally biased region" description="Basic residues" evidence="1">
    <location>
        <begin position="74"/>
        <end position="87"/>
    </location>
</feature>
<dbReference type="Proteomes" id="UP000006753">
    <property type="component" value="Unassembled WGS sequence"/>
</dbReference>
<feature type="compositionally biased region" description="Pro residues" evidence="1">
    <location>
        <begin position="534"/>
        <end position="543"/>
    </location>
</feature>
<feature type="compositionally biased region" description="Basic residues" evidence="1">
    <location>
        <begin position="218"/>
        <end position="234"/>
    </location>
</feature>
<feature type="compositionally biased region" description="Pro residues" evidence="1">
    <location>
        <begin position="137"/>
        <end position="160"/>
    </location>
</feature>
<evidence type="ECO:0000256" key="2">
    <source>
        <dbReference type="SAM" id="Phobius"/>
    </source>
</evidence>
<feature type="region of interest" description="Disordered" evidence="1">
    <location>
        <begin position="455"/>
        <end position="543"/>
    </location>
</feature>
<feature type="compositionally biased region" description="Basic and acidic residues" evidence="1">
    <location>
        <begin position="64"/>
        <end position="73"/>
    </location>
</feature>
<evidence type="ECO:0000313" key="4">
    <source>
        <dbReference type="Proteomes" id="UP000006753"/>
    </source>
</evidence>
<accession>K1WJD3</accession>
<feature type="region of interest" description="Disordered" evidence="1">
    <location>
        <begin position="318"/>
        <end position="361"/>
    </location>
</feature>
<keyword evidence="2" id="KW-0472">Membrane</keyword>
<keyword evidence="4" id="KW-1185">Reference proteome</keyword>
<name>K1WJD3_MARBU</name>
<feature type="compositionally biased region" description="Low complexity" evidence="1">
    <location>
        <begin position="351"/>
        <end position="361"/>
    </location>
</feature>
<sequence>MGGAMQRGAAPDQMMPRTTTRIVVVALGPRRGDGPGRRTGLRLVGYGIRGMMERESRAVPSSGQERKEKEGKEKKKKKKRKKKKKKKIQRIPLLVQITTIAIAIAIALALALALALTLPPPSSPPADRASTRGHGPEPAPAPPPAPPPPAPAPPTNPGPRRPNERADERSAQDLLPWPSGIAPFIQMNLYISSPPHRVRSSTSNLAPLSLNLPLHPIFTRRHPPRRRPRRRPRHLVPSSASASARLIAPAVELTALHGTEIYSCDSLPHTHSLTHALTHALTQLAESPIASPVLASISAHEPSPIEIVPVPVPAPAPAPAPAPGPALIPPSLHSGYAPHPPPAFKGPSSPPSSSGVVADSVAKSRTVKATQILKRNTYQHHLPFLGHAPSSSHPPGILRQKLVAITVIHPPPSRDNPSFSPPGPTEYYCSLLSSRSPFLSSSTTKFLPATWAAAPMTRPASPSPHLRSLDKDPPMTSPPPHRHPVGGEILEKSTTPRKMSASQLGAIPPSGSHAHVPASRCRFRPPFHTSTSIPFPPTIFSPQ</sequence>
<keyword evidence="2" id="KW-0812">Transmembrane</keyword>
<dbReference type="KEGG" id="mbe:MBM_04129"/>
<feature type="transmembrane region" description="Helical" evidence="2">
    <location>
        <begin position="91"/>
        <end position="116"/>
    </location>
</feature>
<feature type="compositionally biased region" description="Pro residues" evidence="1">
    <location>
        <begin position="338"/>
        <end position="350"/>
    </location>
</feature>
<feature type="region of interest" description="Disordered" evidence="1">
    <location>
        <begin position="52"/>
        <end position="87"/>
    </location>
</feature>
<dbReference type="InParanoid" id="K1WJD3"/>
<evidence type="ECO:0000256" key="1">
    <source>
        <dbReference type="SAM" id="MobiDB-lite"/>
    </source>
</evidence>
<feature type="compositionally biased region" description="Pro residues" evidence="1">
    <location>
        <begin position="318"/>
        <end position="328"/>
    </location>
</feature>
<feature type="compositionally biased region" description="Basic and acidic residues" evidence="1">
    <location>
        <begin position="161"/>
        <end position="170"/>
    </location>
</feature>
<dbReference type="AlphaFoldDB" id="K1WJD3"/>
<proteinExistence type="predicted"/>
<evidence type="ECO:0000313" key="3">
    <source>
        <dbReference type="EMBL" id="EKD17760.1"/>
    </source>
</evidence>
<feature type="region of interest" description="Disordered" evidence="1">
    <location>
        <begin position="216"/>
        <end position="241"/>
    </location>
</feature>
<feature type="region of interest" description="Disordered" evidence="1">
    <location>
        <begin position="121"/>
        <end position="170"/>
    </location>
</feature>
<gene>
    <name evidence="3" type="ORF">MBM_04129</name>
</gene>
<dbReference type="OMA" id="GMMERES"/>
<reference evidence="3 4" key="1">
    <citation type="journal article" date="2012" name="BMC Genomics">
        <title>Sequencing the genome of Marssonina brunnea reveals fungus-poplar co-evolution.</title>
        <authorList>
            <person name="Zhu S."/>
            <person name="Cao Y.-Z."/>
            <person name="Jiang C."/>
            <person name="Tan B.-Y."/>
            <person name="Wang Z."/>
            <person name="Feng S."/>
            <person name="Zhang L."/>
            <person name="Su X.-H."/>
            <person name="Brejova B."/>
            <person name="Vinar T."/>
            <person name="Xu M."/>
            <person name="Wang M.-X."/>
            <person name="Zhang S.-G."/>
            <person name="Huang M.-R."/>
            <person name="Wu R."/>
            <person name="Zhou Y."/>
        </authorList>
    </citation>
    <scope>NUCLEOTIDE SEQUENCE [LARGE SCALE GENOMIC DNA]</scope>
    <source>
        <strain evidence="3 4">MB_m1</strain>
    </source>
</reference>
<dbReference type="EMBL" id="JH921435">
    <property type="protein sequence ID" value="EKD17760.1"/>
    <property type="molecule type" value="Genomic_DNA"/>
</dbReference>
<feature type="compositionally biased region" description="Polar residues" evidence="1">
    <location>
        <begin position="492"/>
        <end position="503"/>
    </location>
</feature>
<keyword evidence="2" id="KW-1133">Transmembrane helix</keyword>
<protein>
    <submittedName>
        <fullName evidence="3">Uncharacterized protein</fullName>
    </submittedName>
</protein>
<organism evidence="3 4">
    <name type="scientific">Marssonina brunnea f. sp. multigermtubi (strain MB_m1)</name>
    <name type="common">Marssonina leaf spot fungus</name>
    <dbReference type="NCBI Taxonomy" id="1072389"/>
    <lineage>
        <taxon>Eukaryota</taxon>
        <taxon>Fungi</taxon>
        <taxon>Dikarya</taxon>
        <taxon>Ascomycota</taxon>
        <taxon>Pezizomycotina</taxon>
        <taxon>Leotiomycetes</taxon>
        <taxon>Helotiales</taxon>
        <taxon>Drepanopezizaceae</taxon>
        <taxon>Drepanopeziza</taxon>
    </lineage>
</organism>
<dbReference type="HOGENOM" id="CLU_501586_0_0_1"/>